<dbReference type="Gene3D" id="3.20.80.10">
    <property type="entry name" value="Regulatory factor, effector binding domain"/>
    <property type="match status" value="1"/>
</dbReference>
<feature type="domain" description="HTH araC/xylS-type" evidence="4">
    <location>
        <begin position="8"/>
        <end position="105"/>
    </location>
</feature>
<dbReference type="RefSeq" id="WP_066867199.1">
    <property type="nucleotide sequence ID" value="NZ_CABKVV010000014.1"/>
</dbReference>
<dbReference type="SUPFAM" id="SSF46689">
    <property type="entry name" value="Homeodomain-like"/>
    <property type="match status" value="1"/>
</dbReference>
<protein>
    <submittedName>
        <fullName evidence="5">AraC family transcriptional regulator</fullName>
    </submittedName>
</protein>
<keyword evidence="2" id="KW-0238">DNA-binding</keyword>
<dbReference type="InterPro" id="IPR018062">
    <property type="entry name" value="HTH_AraC-typ_CS"/>
</dbReference>
<gene>
    <name evidence="5" type="ORF">NE695_09360</name>
</gene>
<accession>A0ABT1RZN7</accession>
<dbReference type="PROSITE" id="PS00041">
    <property type="entry name" value="HTH_ARAC_FAMILY_1"/>
    <property type="match status" value="1"/>
</dbReference>
<dbReference type="PROSITE" id="PS01124">
    <property type="entry name" value="HTH_ARAC_FAMILY_2"/>
    <property type="match status" value="1"/>
</dbReference>
<dbReference type="PANTHER" id="PTHR47504">
    <property type="entry name" value="RIGHT ORIGIN-BINDING PROTEIN"/>
    <property type="match status" value="1"/>
</dbReference>
<sequence>MQWLERLNESLDYIEGNLEKGPVTAEAAKIACCSAYHYQRMFSYLAGVPLSEYVRRRRMTKAAFDLQNGEKVLDTAVKYGYESPTAFNRAFRSVHGISPSAAQKEGAGLKAYQRISFTISIKGETEMEYRIETKEAFRIVGVSAPLEKEIEKNFDTVPAMWGKAATDGTVPRLAQMMDSEPKGILGVSACMGEDQWAYYISAASTQPVPEGMTEYMVPACTWAIFPGCGAMPNGIQELEKRVVSEWLPGSGYEYADAPDIEVYLEPNPVNAKFEVWVPVKKKS</sequence>
<comment type="caution">
    <text evidence="5">The sequence shown here is derived from an EMBL/GenBank/DDBJ whole genome shotgun (WGS) entry which is preliminary data.</text>
</comment>
<dbReference type="InterPro" id="IPR018060">
    <property type="entry name" value="HTH_AraC"/>
</dbReference>
<keyword evidence="3" id="KW-0804">Transcription</keyword>
<dbReference type="SUPFAM" id="SSF55136">
    <property type="entry name" value="Probable bacterial effector-binding domain"/>
    <property type="match status" value="1"/>
</dbReference>
<evidence type="ECO:0000259" key="4">
    <source>
        <dbReference type="PROSITE" id="PS01124"/>
    </source>
</evidence>
<dbReference type="EMBL" id="JANFZH010000019">
    <property type="protein sequence ID" value="MCQ4840121.1"/>
    <property type="molecule type" value="Genomic_DNA"/>
</dbReference>
<evidence type="ECO:0000256" key="2">
    <source>
        <dbReference type="ARBA" id="ARBA00023125"/>
    </source>
</evidence>
<dbReference type="Pfam" id="PF12833">
    <property type="entry name" value="HTH_18"/>
    <property type="match status" value="1"/>
</dbReference>
<dbReference type="GeneID" id="90533801"/>
<dbReference type="Pfam" id="PF06445">
    <property type="entry name" value="GyrI-like"/>
    <property type="match status" value="1"/>
</dbReference>
<evidence type="ECO:0000256" key="3">
    <source>
        <dbReference type="ARBA" id="ARBA00023163"/>
    </source>
</evidence>
<reference evidence="5 6" key="1">
    <citation type="submission" date="2022-06" db="EMBL/GenBank/DDBJ databases">
        <title>Isolation of gut microbiota from human fecal samples.</title>
        <authorList>
            <person name="Pamer E.G."/>
            <person name="Barat B."/>
            <person name="Waligurski E."/>
            <person name="Medina S."/>
            <person name="Paddock L."/>
            <person name="Mostad J."/>
        </authorList>
    </citation>
    <scope>NUCLEOTIDE SEQUENCE [LARGE SCALE GENOMIC DNA]</scope>
    <source>
        <strain evidence="5 6">DFI.9.73</strain>
    </source>
</reference>
<keyword evidence="1" id="KW-0805">Transcription regulation</keyword>
<dbReference type="InterPro" id="IPR029442">
    <property type="entry name" value="GyrI-like"/>
</dbReference>
<dbReference type="InterPro" id="IPR009057">
    <property type="entry name" value="Homeodomain-like_sf"/>
</dbReference>
<dbReference type="Gene3D" id="1.10.10.60">
    <property type="entry name" value="Homeodomain-like"/>
    <property type="match status" value="2"/>
</dbReference>
<keyword evidence="6" id="KW-1185">Reference proteome</keyword>
<dbReference type="SMART" id="SM00871">
    <property type="entry name" value="AraC_E_bind"/>
    <property type="match status" value="1"/>
</dbReference>
<evidence type="ECO:0000256" key="1">
    <source>
        <dbReference type="ARBA" id="ARBA00023015"/>
    </source>
</evidence>
<dbReference type="InterPro" id="IPR010499">
    <property type="entry name" value="AraC_E-bd"/>
</dbReference>
<dbReference type="InterPro" id="IPR050959">
    <property type="entry name" value="MarA-like"/>
</dbReference>
<dbReference type="InterPro" id="IPR011256">
    <property type="entry name" value="Reg_factor_effector_dom_sf"/>
</dbReference>
<dbReference type="Proteomes" id="UP001524473">
    <property type="component" value="Unassembled WGS sequence"/>
</dbReference>
<evidence type="ECO:0000313" key="6">
    <source>
        <dbReference type="Proteomes" id="UP001524473"/>
    </source>
</evidence>
<name>A0ABT1RZN7_9FIRM</name>
<evidence type="ECO:0000313" key="5">
    <source>
        <dbReference type="EMBL" id="MCQ4840121.1"/>
    </source>
</evidence>
<dbReference type="SMART" id="SM00342">
    <property type="entry name" value="HTH_ARAC"/>
    <property type="match status" value="1"/>
</dbReference>
<dbReference type="PANTHER" id="PTHR47504:SF5">
    <property type="entry name" value="RIGHT ORIGIN-BINDING PROTEIN"/>
    <property type="match status" value="1"/>
</dbReference>
<proteinExistence type="predicted"/>
<organism evidence="5 6">
    <name type="scientific">Neglectibacter timonensis</name>
    <dbReference type="NCBI Taxonomy" id="1776382"/>
    <lineage>
        <taxon>Bacteria</taxon>
        <taxon>Bacillati</taxon>
        <taxon>Bacillota</taxon>
        <taxon>Clostridia</taxon>
        <taxon>Eubacteriales</taxon>
        <taxon>Oscillospiraceae</taxon>
        <taxon>Neglectibacter</taxon>
    </lineage>
</organism>